<organism evidence="5 6">
    <name type="scientific">Phytophthora cactorum</name>
    <dbReference type="NCBI Taxonomy" id="29920"/>
    <lineage>
        <taxon>Eukaryota</taxon>
        <taxon>Sar</taxon>
        <taxon>Stramenopiles</taxon>
        <taxon>Oomycota</taxon>
        <taxon>Peronosporomycetes</taxon>
        <taxon>Peronosporales</taxon>
        <taxon>Peronosporaceae</taxon>
        <taxon>Phytophthora</taxon>
    </lineage>
</organism>
<dbReference type="Proteomes" id="UP000760860">
    <property type="component" value="Unassembled WGS sequence"/>
</dbReference>
<proteinExistence type="predicted"/>
<feature type="compositionally biased region" description="Polar residues" evidence="1">
    <location>
        <begin position="16"/>
        <end position="25"/>
    </location>
</feature>
<dbReference type="Proteomes" id="UP000774804">
    <property type="component" value="Unassembled WGS sequence"/>
</dbReference>
<reference evidence="5" key="1">
    <citation type="submission" date="2018-05" db="EMBL/GenBank/DDBJ databases">
        <title>Effector identification in a new, highly contiguous assembly of the strawberry crown rot pathogen Phytophthora cactorum.</title>
        <authorList>
            <person name="Armitage A.D."/>
            <person name="Nellist C.F."/>
            <person name="Bates H."/>
            <person name="Vickerstaff R.J."/>
            <person name="Harrison R.J."/>
        </authorList>
    </citation>
    <scope>NUCLEOTIDE SEQUENCE</scope>
    <source>
        <strain evidence="2">15-7</strain>
        <strain evidence="3">4032</strain>
        <strain evidence="4">4040</strain>
        <strain evidence="5">P421</strain>
    </source>
</reference>
<evidence type="ECO:0000313" key="2">
    <source>
        <dbReference type="EMBL" id="KAG2854970.1"/>
    </source>
</evidence>
<evidence type="ECO:0000256" key="1">
    <source>
        <dbReference type="SAM" id="MobiDB-lite"/>
    </source>
</evidence>
<evidence type="ECO:0000313" key="4">
    <source>
        <dbReference type="EMBL" id="KAG2930297.1"/>
    </source>
</evidence>
<dbReference type="EMBL" id="RCMK01000410">
    <property type="protein sequence ID" value="KAG2930297.1"/>
    <property type="molecule type" value="Genomic_DNA"/>
</dbReference>
<gene>
    <name evidence="2" type="ORF">PC113_g12841</name>
    <name evidence="3" type="ORF">PC115_g12151</name>
    <name evidence="4" type="ORF">PC117_g13732</name>
    <name evidence="5" type="ORF">PC129_g10615</name>
</gene>
<feature type="region of interest" description="Disordered" evidence="1">
    <location>
        <begin position="1"/>
        <end position="34"/>
    </location>
</feature>
<sequence length="34" mass="3731">MRRAIGRSEAAAEYGRSSNNHSFTGFQGKDQAET</sequence>
<dbReference type="Proteomes" id="UP000735874">
    <property type="component" value="Unassembled WGS sequence"/>
</dbReference>
<dbReference type="Proteomes" id="UP000736787">
    <property type="component" value="Unassembled WGS sequence"/>
</dbReference>
<evidence type="ECO:0000313" key="3">
    <source>
        <dbReference type="EMBL" id="KAG2913097.1"/>
    </source>
</evidence>
<evidence type="ECO:0000313" key="6">
    <source>
        <dbReference type="Proteomes" id="UP000760860"/>
    </source>
</evidence>
<evidence type="ECO:0000313" key="5">
    <source>
        <dbReference type="EMBL" id="KAG3218586.1"/>
    </source>
</evidence>
<protein>
    <submittedName>
        <fullName evidence="5">Uncharacterized protein</fullName>
    </submittedName>
</protein>
<dbReference type="EMBL" id="RCMG01000399">
    <property type="protein sequence ID" value="KAG2854970.1"/>
    <property type="molecule type" value="Genomic_DNA"/>
</dbReference>
<dbReference type="AlphaFoldDB" id="A0A8T1I3H2"/>
<name>A0A8T1I3H2_9STRA</name>
<dbReference type="EMBL" id="RCMV01000355">
    <property type="protein sequence ID" value="KAG3218586.1"/>
    <property type="molecule type" value="Genomic_DNA"/>
</dbReference>
<dbReference type="EMBL" id="RCMI01000398">
    <property type="protein sequence ID" value="KAG2913097.1"/>
    <property type="molecule type" value="Genomic_DNA"/>
</dbReference>
<accession>A0A8T1I3H2</accession>
<comment type="caution">
    <text evidence="5">The sequence shown here is derived from an EMBL/GenBank/DDBJ whole genome shotgun (WGS) entry which is preliminary data.</text>
</comment>